<proteinExistence type="predicted"/>
<sequence length="129" mass="13046">MVLSAAGCVVAGVLAAPTASATVQSAVGVAAPSSFSNYTIGCRYEVRVKVDDAATPVKLAEGPAGSTLRSVVATTIPAADTAIFGWTPTTEGRRTLQAVQATDGKQVYGKPITVTVSRGLVVGPFCFSI</sequence>
<keyword evidence="1" id="KW-0732">Signal</keyword>
<feature type="signal peptide" evidence="1">
    <location>
        <begin position="1"/>
        <end position="21"/>
    </location>
</feature>
<keyword evidence="3" id="KW-1185">Reference proteome</keyword>
<name>A0ABP6L0C4_9ACTN</name>
<evidence type="ECO:0008006" key="4">
    <source>
        <dbReference type="Google" id="ProtNLM"/>
    </source>
</evidence>
<dbReference type="Proteomes" id="UP001501035">
    <property type="component" value="Unassembled WGS sequence"/>
</dbReference>
<reference evidence="3" key="1">
    <citation type="journal article" date="2019" name="Int. J. Syst. Evol. Microbiol.">
        <title>The Global Catalogue of Microorganisms (GCM) 10K type strain sequencing project: providing services to taxonomists for standard genome sequencing and annotation.</title>
        <authorList>
            <consortium name="The Broad Institute Genomics Platform"/>
            <consortium name="The Broad Institute Genome Sequencing Center for Infectious Disease"/>
            <person name="Wu L."/>
            <person name="Ma J."/>
        </authorList>
    </citation>
    <scope>NUCLEOTIDE SEQUENCE [LARGE SCALE GENOMIC DNA]</scope>
    <source>
        <strain evidence="3">JCM 14234</strain>
    </source>
</reference>
<feature type="chain" id="PRO_5046499359" description="Ig-like domain-containing protein" evidence="1">
    <location>
        <begin position="22"/>
        <end position="129"/>
    </location>
</feature>
<evidence type="ECO:0000313" key="3">
    <source>
        <dbReference type="Proteomes" id="UP001501035"/>
    </source>
</evidence>
<gene>
    <name evidence="2" type="ORF">GCM10010528_07910</name>
</gene>
<dbReference type="EMBL" id="BAAAVS010000015">
    <property type="protein sequence ID" value="GAA3028650.1"/>
    <property type="molecule type" value="Genomic_DNA"/>
</dbReference>
<evidence type="ECO:0000256" key="1">
    <source>
        <dbReference type="SAM" id="SignalP"/>
    </source>
</evidence>
<evidence type="ECO:0000313" key="2">
    <source>
        <dbReference type="EMBL" id="GAA3028650.1"/>
    </source>
</evidence>
<accession>A0ABP6L0C4</accession>
<protein>
    <recommendedName>
        <fullName evidence="4">Ig-like domain-containing protein</fullName>
    </recommendedName>
</protein>
<organism evidence="2 3">
    <name type="scientific">Gordonia defluvii</name>
    <dbReference type="NCBI Taxonomy" id="283718"/>
    <lineage>
        <taxon>Bacteria</taxon>
        <taxon>Bacillati</taxon>
        <taxon>Actinomycetota</taxon>
        <taxon>Actinomycetes</taxon>
        <taxon>Mycobacteriales</taxon>
        <taxon>Gordoniaceae</taxon>
        <taxon>Gordonia</taxon>
    </lineage>
</organism>
<comment type="caution">
    <text evidence="2">The sequence shown here is derived from an EMBL/GenBank/DDBJ whole genome shotgun (WGS) entry which is preliminary data.</text>
</comment>